<proteinExistence type="predicted"/>
<accession>A0A7C5R6Y5</accession>
<feature type="compositionally biased region" description="Low complexity" evidence="1">
    <location>
        <begin position="79"/>
        <end position="96"/>
    </location>
</feature>
<feature type="compositionally biased region" description="Basic residues" evidence="1">
    <location>
        <begin position="1"/>
        <end position="12"/>
    </location>
</feature>
<reference evidence="3" key="1">
    <citation type="journal article" date="2020" name="mSystems">
        <title>Genome- and Community-Level Interaction Insights into Carbon Utilization and Element Cycling Functions of Hydrothermarchaeota in Hydrothermal Sediment.</title>
        <authorList>
            <person name="Zhou Z."/>
            <person name="Liu Y."/>
            <person name="Xu W."/>
            <person name="Pan J."/>
            <person name="Luo Z.H."/>
            <person name="Li M."/>
        </authorList>
    </citation>
    <scope>NUCLEOTIDE SEQUENCE [LARGE SCALE GENOMIC DNA]</scope>
    <source>
        <strain evidence="3">HyVt-485</strain>
    </source>
</reference>
<feature type="compositionally biased region" description="Basic residues" evidence="1">
    <location>
        <begin position="161"/>
        <end position="171"/>
    </location>
</feature>
<feature type="non-terminal residue" evidence="3">
    <location>
        <position position="171"/>
    </location>
</feature>
<dbReference type="Pfam" id="PF13763">
    <property type="entry name" value="DUF4167"/>
    <property type="match status" value="1"/>
</dbReference>
<comment type="caution">
    <text evidence="3">The sequence shown here is derived from an EMBL/GenBank/DDBJ whole genome shotgun (WGS) entry which is preliminary data.</text>
</comment>
<evidence type="ECO:0000313" key="3">
    <source>
        <dbReference type="EMBL" id="HHL42007.1"/>
    </source>
</evidence>
<dbReference type="AlphaFoldDB" id="A0A7C5R6Y5"/>
<feature type="domain" description="DUF4167" evidence="2">
    <location>
        <begin position="3"/>
        <end position="78"/>
    </location>
</feature>
<dbReference type="EMBL" id="DRMJ01000011">
    <property type="protein sequence ID" value="HHL42007.1"/>
    <property type="molecule type" value="Genomic_DNA"/>
</dbReference>
<feature type="compositionally biased region" description="Basic and acidic residues" evidence="1">
    <location>
        <begin position="97"/>
        <end position="121"/>
    </location>
</feature>
<feature type="compositionally biased region" description="Polar residues" evidence="1">
    <location>
        <begin position="131"/>
        <end position="144"/>
    </location>
</feature>
<evidence type="ECO:0000256" key="1">
    <source>
        <dbReference type="SAM" id="MobiDB-lite"/>
    </source>
</evidence>
<evidence type="ECO:0000259" key="2">
    <source>
        <dbReference type="Pfam" id="PF13763"/>
    </source>
</evidence>
<gene>
    <name evidence="3" type="ORF">ENJ42_00170</name>
</gene>
<feature type="region of interest" description="Disordered" evidence="1">
    <location>
        <begin position="79"/>
        <end position="171"/>
    </location>
</feature>
<protein>
    <submittedName>
        <fullName evidence="3">DUF4167 domain-containing protein</fullName>
    </submittedName>
</protein>
<feature type="region of interest" description="Disordered" evidence="1">
    <location>
        <begin position="1"/>
        <end position="32"/>
    </location>
</feature>
<dbReference type="Proteomes" id="UP000885830">
    <property type="component" value="Unassembled WGS sequence"/>
</dbReference>
<organism evidence="3">
    <name type="scientific">Hellea balneolensis</name>
    <dbReference type="NCBI Taxonomy" id="287478"/>
    <lineage>
        <taxon>Bacteria</taxon>
        <taxon>Pseudomonadati</taxon>
        <taxon>Pseudomonadota</taxon>
        <taxon>Alphaproteobacteria</taxon>
        <taxon>Maricaulales</taxon>
        <taxon>Robiginitomaculaceae</taxon>
        <taxon>Hellea</taxon>
    </lineage>
</organism>
<sequence length="171" mass="19538">MKRQRGRNRRPKNNNNNNPNRSFDSNGPDIKVRGSAKTIYDKYITLARDAASGGSRVKAESYLQHAEHYLRILKINQAKQQALMEQKQAQQEAQQAAREKAAAARKEDNGQAGEKPDEQSKRPSRRKPYKNGTSDAQADETSAADQDMKTQDENQMTEVKKPRRRRVKKDE</sequence>
<dbReference type="InterPro" id="IPR025430">
    <property type="entry name" value="DUF4167"/>
</dbReference>
<name>A0A7C5R6Y5_9PROT</name>